<feature type="transmembrane region" description="Helical" evidence="1">
    <location>
        <begin position="7"/>
        <end position="28"/>
    </location>
</feature>
<feature type="transmembrane region" description="Helical" evidence="1">
    <location>
        <begin position="252"/>
        <end position="270"/>
    </location>
</feature>
<feature type="transmembrane region" description="Helical" evidence="1">
    <location>
        <begin position="130"/>
        <end position="150"/>
    </location>
</feature>
<gene>
    <name evidence="2" type="ORF">UX87_C0023G0007</name>
</gene>
<reference evidence="2 3" key="1">
    <citation type="journal article" date="2015" name="Nature">
        <title>rRNA introns, odd ribosomes, and small enigmatic genomes across a large radiation of phyla.</title>
        <authorList>
            <person name="Brown C.T."/>
            <person name="Hug L.A."/>
            <person name="Thomas B.C."/>
            <person name="Sharon I."/>
            <person name="Castelle C.J."/>
            <person name="Singh A."/>
            <person name="Wilkins M.J."/>
            <person name="Williams K.H."/>
            <person name="Banfield J.F."/>
        </authorList>
    </citation>
    <scope>NUCLEOTIDE SEQUENCE [LARGE SCALE GENOMIC DNA]</scope>
</reference>
<feature type="transmembrane region" description="Helical" evidence="1">
    <location>
        <begin position="217"/>
        <end position="246"/>
    </location>
</feature>
<evidence type="ECO:0000256" key="1">
    <source>
        <dbReference type="SAM" id="Phobius"/>
    </source>
</evidence>
<feature type="transmembrane region" description="Helical" evidence="1">
    <location>
        <begin position="380"/>
        <end position="398"/>
    </location>
</feature>
<comment type="caution">
    <text evidence="2">The sequence shown here is derived from an EMBL/GenBank/DDBJ whole genome shotgun (WGS) entry which is preliminary data.</text>
</comment>
<evidence type="ECO:0000313" key="2">
    <source>
        <dbReference type="EMBL" id="KKU63473.1"/>
    </source>
</evidence>
<proteinExistence type="predicted"/>
<feature type="transmembrane region" description="Helical" evidence="1">
    <location>
        <begin position="100"/>
        <end position="118"/>
    </location>
</feature>
<dbReference type="EMBL" id="LCNV01000023">
    <property type="protein sequence ID" value="KKU63473.1"/>
    <property type="molecule type" value="Genomic_DNA"/>
</dbReference>
<protein>
    <recommendedName>
        <fullName evidence="4">Glycosyltransferase RgtA/B/C/D-like domain-containing protein</fullName>
    </recommendedName>
</protein>
<feature type="transmembrane region" description="Helical" evidence="1">
    <location>
        <begin position="194"/>
        <end position="210"/>
    </location>
</feature>
<keyword evidence="1" id="KW-0812">Transmembrane</keyword>
<feature type="transmembrane region" description="Helical" evidence="1">
    <location>
        <begin position="352"/>
        <end position="374"/>
    </location>
</feature>
<dbReference type="Proteomes" id="UP000034364">
    <property type="component" value="Unassembled WGS sequence"/>
</dbReference>
<evidence type="ECO:0008006" key="4">
    <source>
        <dbReference type="Google" id="ProtNLM"/>
    </source>
</evidence>
<sequence>MNRRAIYYIILFCFLAFSLWLMFGTFSYDPAVPAMLISDKVWSDFGSHIPLIRSFSYGSNWPGLEKVIEHPLYPGEPIRYHPLFYILVGFLEKSGLRIDWSLNLLSSLGLFLVLYFIFRFGKIMYERVGVSLLAVIFFLFNGSFSFLNFFKNHPFSLNTLKDITVNTRFPVFGPWDGGPIVAFWNLNIYTNQRHLAFSFAIGLWLIYYLYRGSRRMAFFAGFVIGSFLLLNHAVFAVTLLFVAWFFITRPDLRVPLIFSGFGFLPWLALFRYTILVAPSLRYVPGFLTPAPLTAVSFIRFWFLNFGLHTILVPLGIILSPRLARIFVIPLLVLFIVPNLFQLSPDMINNHKFFNFFLIFGSLYSAYAVFSVFRVKYLGKVVAPLLIIFLTLGGIIDFFPVKNDDELVLNDVSASPVADYFFKHTPKDAVVLNSFWFYHPASLAGRYIYNGYSYFTWSYGYDQDTREKSAIRIYEAASKPEACYLMHEAGISYVELSRSPEGFLDPNFGLWDNDFTPAFTDPQTGGRVFSVGDNCV</sequence>
<keyword evidence="1" id="KW-0472">Membrane</keyword>
<dbReference type="AlphaFoldDB" id="A0A0G1UBG9"/>
<feature type="transmembrane region" description="Helical" evidence="1">
    <location>
        <begin position="322"/>
        <end position="340"/>
    </location>
</feature>
<keyword evidence="1" id="KW-1133">Transmembrane helix</keyword>
<evidence type="ECO:0000313" key="3">
    <source>
        <dbReference type="Proteomes" id="UP000034364"/>
    </source>
</evidence>
<accession>A0A0G1UBG9</accession>
<name>A0A0G1UBG9_9BACT</name>
<organism evidence="2 3">
    <name type="scientific">Candidatus Amesbacteria bacterium GW2011_GWA1_47_16</name>
    <dbReference type="NCBI Taxonomy" id="1618353"/>
    <lineage>
        <taxon>Bacteria</taxon>
        <taxon>Candidatus Amesiibacteriota</taxon>
    </lineage>
</organism>